<accession>R4FKR6</accession>
<feature type="chain" id="PRO_5014108703" evidence="1">
    <location>
        <begin position="21"/>
        <end position="161"/>
    </location>
</feature>
<protein>
    <submittedName>
        <fullName evidence="2 3">Putative cuticle protein</fullName>
    </submittedName>
</protein>
<evidence type="ECO:0000313" key="2">
    <source>
        <dbReference type="EMBL" id="JAA75782.1"/>
    </source>
</evidence>
<dbReference type="GeneID" id="141452342"/>
<dbReference type="EMBL" id="ACPB03026053">
    <property type="status" value="NOT_ANNOTATED_CDS"/>
    <property type="molecule type" value="Genomic_DNA"/>
</dbReference>
<evidence type="ECO:0000256" key="1">
    <source>
        <dbReference type="SAM" id="SignalP"/>
    </source>
</evidence>
<proteinExistence type="evidence at transcript level"/>
<dbReference type="HOGENOM" id="CLU_086157_0_0_1"/>
<dbReference type="InParanoid" id="R4FKR6"/>
<dbReference type="eggNOG" id="ENOG502SXHN">
    <property type="taxonomic scope" value="Eukaryota"/>
</dbReference>
<sequence length="161" mass="18101">MKYNFTILTLVVSLVSLVRMEESDRSVSKRGVEEHESVGGGGSLVSQHVEIVKEVPVVHYHGIAVPVPHPVGVPVQVPIHVPEPVPVQVPYPFPVYHTVHVPIEKPVPVEVEKPYPVEVIEKVPVAVPKPYAVHVPVYRIKHIYHGETIHHPEKHGWFKFF</sequence>
<name>R4FKR6_RHOPR</name>
<dbReference type="VEuPathDB" id="VectorBase:RPRC005255"/>
<feature type="signal peptide" evidence="1">
    <location>
        <begin position="1"/>
        <end position="20"/>
    </location>
</feature>
<reference evidence="3" key="3">
    <citation type="submission" date="2015-05" db="UniProtKB">
        <authorList>
            <consortium name="EnsemblMetazoa"/>
        </authorList>
    </citation>
    <scope>IDENTIFICATION</scope>
</reference>
<reference evidence="4" key="2">
    <citation type="submission" date="2015-04" db="EMBL/GenBank/DDBJ databases">
        <authorList>
            <person name="Wilson R.K."/>
            <person name="Warren W."/>
            <person name="Dotson E."/>
            <person name="Oliveira P.L."/>
        </authorList>
    </citation>
    <scope>NUCLEOTIDE SEQUENCE</scope>
</reference>
<dbReference type="RefSeq" id="XP_073980480.1">
    <property type="nucleotide sequence ID" value="XM_074124379.1"/>
</dbReference>
<reference evidence="2" key="1">
    <citation type="submission" date="2013-04" db="EMBL/GenBank/DDBJ databases">
        <title>An insight into the transcriptome of the digestive tract of the blood sucking bug, Rhodnius prolixus.</title>
        <authorList>
            <person name="Ribeiro J.M.C."/>
            <person name="Genta F.A."/>
            <person name="Sorgine M.H.F."/>
            <person name="Paiva-Silva G.O."/>
            <person name="Majerowicz D."/>
            <person name="Medeiros M."/>
            <person name="Koerich L."/>
            <person name="Terra W.R."/>
            <person name="Ferreira C."/>
            <person name="Pimentel A.C."/>
            <person name="Bisch P.M."/>
            <person name="Diniz M.M.P."/>
            <person name="Nascimento R."/>
            <person name="Salmon D."/>
            <person name="Silber A.M."/>
            <person name="Alves M."/>
            <person name="Oliveira M.F."/>
            <person name="Gondim K.C."/>
            <person name="Silva Neto M.A.C."/>
            <person name="Atella G.C."/>
            <person name="Araujo H."/>
            <person name="Dias F.S."/>
            <person name="Polycarpo C.R."/>
            <person name="Fampa P."/>
            <person name="Melo A.C."/>
            <person name="Tanaka A.S."/>
            <person name="Balczun C."/>
            <person name="Oliveira J.H.M."/>
            <person name="Goncalves R."/>
            <person name="Lazoski C."/>
            <person name="Pereira M.A."/>
            <person name="Rivera-Pomar R."/>
            <person name="Diambra L."/>
            <person name="Schaub G.A."/>
            <person name="Garcia E.S."/>
            <person name="Azambuja P."/>
            <person name="Braz G.R.C."/>
            <person name="Oliveira P.L."/>
        </authorList>
    </citation>
    <scope>NUCLEOTIDE SEQUENCE</scope>
</reference>
<evidence type="ECO:0000313" key="3">
    <source>
        <dbReference type="EnsemblMetazoa" id="RPRC005255-PA"/>
    </source>
</evidence>
<dbReference type="Proteomes" id="UP000015103">
    <property type="component" value="Unassembled WGS sequence"/>
</dbReference>
<keyword evidence="1" id="KW-0732">Signal</keyword>
<dbReference type="OMA" id="VFHYTSK"/>
<dbReference type="AlphaFoldDB" id="R4FKR6"/>
<keyword evidence="4" id="KW-1185">Reference proteome</keyword>
<dbReference type="EnsemblMetazoa" id="RPRC005255-RA">
    <property type="protein sequence ID" value="RPRC005255-PA"/>
    <property type="gene ID" value="RPRC005255"/>
</dbReference>
<evidence type="ECO:0000313" key="4">
    <source>
        <dbReference type="Proteomes" id="UP000015103"/>
    </source>
</evidence>
<dbReference type="EMBL" id="GAHY01001728">
    <property type="protein sequence ID" value="JAA75782.1"/>
    <property type="molecule type" value="mRNA"/>
</dbReference>
<organism evidence="2">
    <name type="scientific">Rhodnius prolixus</name>
    <name type="common">Triatomid bug</name>
    <dbReference type="NCBI Taxonomy" id="13249"/>
    <lineage>
        <taxon>Eukaryota</taxon>
        <taxon>Metazoa</taxon>
        <taxon>Ecdysozoa</taxon>
        <taxon>Arthropoda</taxon>
        <taxon>Hexapoda</taxon>
        <taxon>Insecta</taxon>
        <taxon>Pterygota</taxon>
        <taxon>Neoptera</taxon>
        <taxon>Paraneoptera</taxon>
        <taxon>Hemiptera</taxon>
        <taxon>Heteroptera</taxon>
        <taxon>Panheteroptera</taxon>
        <taxon>Cimicomorpha</taxon>
        <taxon>Reduviidae</taxon>
        <taxon>Triatominae</taxon>
        <taxon>Rhodnius</taxon>
    </lineage>
</organism>